<feature type="region of interest" description="Disordered" evidence="10">
    <location>
        <begin position="1"/>
        <end position="23"/>
    </location>
</feature>
<dbReference type="Pfam" id="PF00989">
    <property type="entry name" value="PAS"/>
    <property type="match status" value="1"/>
</dbReference>
<organism evidence="13">
    <name type="scientific">Lynceus sp. MCZ IZ 141354</name>
    <dbReference type="NCBI Taxonomy" id="1930659"/>
    <lineage>
        <taxon>Eukaryota</taxon>
        <taxon>Metazoa</taxon>
        <taxon>Ecdysozoa</taxon>
        <taxon>Arthropoda</taxon>
        <taxon>Crustacea</taxon>
        <taxon>Branchiopoda</taxon>
        <taxon>Diplostraca</taxon>
        <taxon>Laevicaudata</taxon>
        <taxon>Lynceidae</taxon>
        <taxon>Lynceus</taxon>
    </lineage>
</organism>
<dbReference type="Pfam" id="PF14598">
    <property type="entry name" value="PAS_11"/>
    <property type="match status" value="1"/>
</dbReference>
<reference evidence="13" key="1">
    <citation type="submission" date="2021-04" db="EMBL/GenBank/DDBJ databases">
        <authorList>
            <person name="Cornetti L."/>
        </authorList>
    </citation>
    <scope>NUCLEOTIDE SEQUENCE</scope>
</reference>
<dbReference type="SUPFAM" id="SSF47459">
    <property type="entry name" value="HLH, helix-loop-helix DNA-binding domain"/>
    <property type="match status" value="1"/>
</dbReference>
<keyword evidence="3" id="KW-0832">Ubl conjugation</keyword>
<keyword evidence="7" id="KW-0804">Transcription</keyword>
<dbReference type="PROSITE" id="PS50112">
    <property type="entry name" value="PAS"/>
    <property type="match status" value="2"/>
</dbReference>
<gene>
    <name evidence="13" type="primary">EOG090X0484</name>
</gene>
<dbReference type="InterPro" id="IPR001610">
    <property type="entry name" value="PAC"/>
</dbReference>
<dbReference type="CDD" id="cd00130">
    <property type="entry name" value="PAS"/>
    <property type="match status" value="2"/>
</dbReference>
<dbReference type="GO" id="GO:0005737">
    <property type="term" value="C:cytoplasm"/>
    <property type="evidence" value="ECO:0007669"/>
    <property type="project" value="InterPro"/>
</dbReference>
<dbReference type="InterPro" id="IPR000014">
    <property type="entry name" value="PAS"/>
</dbReference>
<evidence type="ECO:0000259" key="12">
    <source>
        <dbReference type="PROSITE" id="PS50888"/>
    </source>
</evidence>
<dbReference type="Gene3D" id="4.10.280.10">
    <property type="entry name" value="Helix-loop-helix DNA-binding domain"/>
    <property type="match status" value="1"/>
</dbReference>
<evidence type="ECO:0000259" key="11">
    <source>
        <dbReference type="PROSITE" id="PS50112"/>
    </source>
</evidence>
<keyword evidence="8" id="KW-0539">Nucleus</keyword>
<dbReference type="NCBIfam" id="TIGR00229">
    <property type="entry name" value="sensory_box"/>
    <property type="match status" value="1"/>
</dbReference>
<evidence type="ECO:0000256" key="7">
    <source>
        <dbReference type="ARBA" id="ARBA00023163"/>
    </source>
</evidence>
<dbReference type="FunFam" id="3.30.450.20:FF:000015">
    <property type="entry name" value="Hypoxia-inducible factor 1-alpha isoform 1"/>
    <property type="match status" value="1"/>
</dbReference>
<keyword evidence="5" id="KW-0238">DNA-binding</keyword>
<dbReference type="InterPro" id="IPR011598">
    <property type="entry name" value="bHLH_dom"/>
</dbReference>
<dbReference type="GO" id="GO:0045944">
    <property type="term" value="P:positive regulation of transcription by RNA polymerase II"/>
    <property type="evidence" value="ECO:0007669"/>
    <property type="project" value="UniProtKB-ARBA"/>
</dbReference>
<feature type="domain" description="PAS" evidence="11">
    <location>
        <begin position="259"/>
        <end position="310"/>
    </location>
</feature>
<dbReference type="CDD" id="cd11433">
    <property type="entry name" value="bHLH-PAS_HIF"/>
    <property type="match status" value="1"/>
</dbReference>
<dbReference type="InterPro" id="IPR036638">
    <property type="entry name" value="HLH_DNA-bd_sf"/>
</dbReference>
<evidence type="ECO:0000256" key="10">
    <source>
        <dbReference type="SAM" id="MobiDB-lite"/>
    </source>
</evidence>
<dbReference type="InterPro" id="IPR035965">
    <property type="entry name" value="PAS-like_dom_sf"/>
</dbReference>
<evidence type="ECO:0000256" key="3">
    <source>
        <dbReference type="ARBA" id="ARBA00022843"/>
    </source>
</evidence>
<feature type="region of interest" description="Disordered" evidence="10">
    <location>
        <begin position="202"/>
        <end position="222"/>
    </location>
</feature>
<dbReference type="SUPFAM" id="SSF55785">
    <property type="entry name" value="PYP-like sensor domain (PAS domain)"/>
    <property type="match status" value="2"/>
</dbReference>
<dbReference type="EMBL" id="OC988800">
    <property type="protein sequence ID" value="CAG4645455.1"/>
    <property type="molecule type" value="Genomic_DNA"/>
</dbReference>
<dbReference type="GO" id="GO:0000977">
    <property type="term" value="F:RNA polymerase II transcription regulatory region sequence-specific DNA binding"/>
    <property type="evidence" value="ECO:0007669"/>
    <property type="project" value="TreeGrafter"/>
</dbReference>
<dbReference type="GO" id="GO:0005634">
    <property type="term" value="C:nucleus"/>
    <property type="evidence" value="ECO:0007669"/>
    <property type="project" value="UniProtKB-SubCell"/>
</dbReference>
<dbReference type="PANTHER" id="PTHR23043">
    <property type="entry name" value="HYPOXIA-INDUCIBLE FACTOR 1 ALPHA"/>
    <property type="match status" value="1"/>
</dbReference>
<keyword evidence="6" id="KW-0010">Activator</keyword>
<evidence type="ECO:0000256" key="8">
    <source>
        <dbReference type="ARBA" id="ARBA00023242"/>
    </source>
</evidence>
<dbReference type="PANTHER" id="PTHR23043:SF17">
    <property type="entry name" value="PROTEIN SIMILAR"/>
    <property type="match status" value="1"/>
</dbReference>
<evidence type="ECO:0000313" key="13">
    <source>
        <dbReference type="EMBL" id="CAG4645455.1"/>
    </source>
</evidence>
<dbReference type="GO" id="GO:0046983">
    <property type="term" value="F:protein dimerization activity"/>
    <property type="evidence" value="ECO:0007669"/>
    <property type="project" value="InterPro"/>
</dbReference>
<dbReference type="PRINTS" id="PR00785">
    <property type="entry name" value="NCTRNSLOCATR"/>
</dbReference>
<accession>A0A9N6WSN1</accession>
<keyword evidence="2" id="KW-0677">Repeat</keyword>
<protein>
    <submittedName>
        <fullName evidence="13">EOG090X0484</fullName>
    </submittedName>
</protein>
<feature type="compositionally biased region" description="Basic residues" evidence="10">
    <location>
        <begin position="1"/>
        <end position="14"/>
    </location>
</feature>
<keyword evidence="4" id="KW-0805">Transcription regulation</keyword>
<dbReference type="GO" id="GO:0071456">
    <property type="term" value="P:cellular response to hypoxia"/>
    <property type="evidence" value="ECO:0007669"/>
    <property type="project" value="TreeGrafter"/>
</dbReference>
<evidence type="ECO:0000256" key="5">
    <source>
        <dbReference type="ARBA" id="ARBA00023125"/>
    </source>
</evidence>
<evidence type="ECO:0000256" key="2">
    <source>
        <dbReference type="ARBA" id="ARBA00022737"/>
    </source>
</evidence>
<dbReference type="GO" id="GO:0000981">
    <property type="term" value="F:DNA-binding transcription factor activity, RNA polymerase II-specific"/>
    <property type="evidence" value="ECO:0007669"/>
    <property type="project" value="TreeGrafter"/>
</dbReference>
<dbReference type="AlphaFoldDB" id="A0A9N6WSN1"/>
<comment type="subcellular location">
    <subcellularLocation>
        <location evidence="1">Nucleus</location>
    </subcellularLocation>
</comment>
<dbReference type="Pfam" id="PF23171">
    <property type="entry name" value="bHLH_HIF1A"/>
    <property type="match status" value="1"/>
</dbReference>
<dbReference type="InterPro" id="IPR001067">
    <property type="entry name" value="Nuc_translocat"/>
</dbReference>
<dbReference type="GO" id="GO:0005667">
    <property type="term" value="C:transcription regulator complex"/>
    <property type="evidence" value="ECO:0007669"/>
    <property type="project" value="InterPro"/>
</dbReference>
<evidence type="ECO:0000256" key="4">
    <source>
        <dbReference type="ARBA" id="ARBA00023015"/>
    </source>
</evidence>
<evidence type="ECO:0000256" key="1">
    <source>
        <dbReference type="ARBA" id="ARBA00004123"/>
    </source>
</evidence>
<proteinExistence type="predicted"/>
<evidence type="ECO:0000256" key="6">
    <source>
        <dbReference type="ARBA" id="ARBA00023159"/>
    </source>
</evidence>
<dbReference type="PROSITE" id="PS50888">
    <property type="entry name" value="BHLH"/>
    <property type="match status" value="1"/>
</dbReference>
<dbReference type="SMART" id="SM00091">
    <property type="entry name" value="PAS"/>
    <property type="match status" value="2"/>
</dbReference>
<dbReference type="SMART" id="SM00086">
    <property type="entry name" value="PAC"/>
    <property type="match status" value="1"/>
</dbReference>
<name>A0A9N6WSN1_9CRUS</name>
<feature type="domain" description="BHLH" evidence="12">
    <location>
        <begin position="15"/>
        <end position="68"/>
    </location>
</feature>
<dbReference type="InterPro" id="IPR013767">
    <property type="entry name" value="PAS_fold"/>
</dbReference>
<dbReference type="Gene3D" id="3.30.450.20">
    <property type="entry name" value="PAS domain"/>
    <property type="match status" value="3"/>
</dbReference>
<dbReference type="SMART" id="SM00353">
    <property type="entry name" value="HLH"/>
    <property type="match status" value="1"/>
</dbReference>
<keyword evidence="9" id="KW-0379">Hydroxylation</keyword>
<evidence type="ECO:0000256" key="9">
    <source>
        <dbReference type="ARBA" id="ARBA00023278"/>
    </source>
</evidence>
<feature type="domain" description="PAS" evidence="11">
    <location>
        <begin position="83"/>
        <end position="150"/>
    </location>
</feature>
<sequence length="990" mass="109033">MKNHPAKEKRRNSEKRKEKSRDAARCRRGKESEIFNDLCGILPLPSSVAAQLDKASVMRLAIAYLKARRLLDYGLESRGLSFDEDKATDLVDCLQKSLEKFLLVLSADGDIVYISDNITQIMGLAQIDLIGQSIYDYSHPCEQDEIRDVLGHRQDASTKRDFFLRLKCTLTSKGRNVNLKSASYKVIHCTGKVVCDFDSRAESPKSEDGCSVSSYGSGSYGPSGEGGPSHFLVLFGEPIPHPSNIEVPLDVHTFLTKQSLDMKYTYVDDKIAEFLGYDPCELEGKSSFDFHHMEDNETLQKTYKTLFAKGQSQSPTYRFLARNGGYVWIETQATLLYGAKDSRPQAVVCVHYVLSGLEHADEILSLDQLNAPPKAISVSSGNRTEKCKVEATKGHNHPARATTAPAHHQQSNSTAIPIEDIQSVTVNKDSPVQSKTATAKIFAPRTAEMNTGFLAFDDDEGFTVLKEEPEDLTHLAPTAGDACIPLDFPTINLGDLLNDVSLPSSSLECLPLTGFDFPFSTECAEEEIEKNSVCVSTSRIFNQDPYLLDFKAVRTNNTGFMETEIMSPMSSTSTDTFDDYVGALDSPTQAELCFKALDLEPPLSKAATPKGATGFDDMDMRAPYIPMGDMDDSPLLDCVNVLWDPGFNEFLNKEFKPAELQKQAVESDLAKLLQSNTSGIKPTYLSRPEEPNYSKCLGLNLNLVPPPPQLKAKTAPSASYQLAEEFPELAAIRAPKRGGFGLEMDENQTIKRLKPSVSQIPNLIQLQNSLMTWKPPEMERKTPEVLTTNSKPKNTIGESLFMEIDALNAACSPDASPLRIAPKPLDSADCMKKKMLMKNPAWKTSGGSMKEMILEKPINYANSSSSSSSRQSDSVLLNLLVSGHDTDAGYKVANPSSSSSTQSCLVALLSSPNFPFNNLSSEKRAKLNSSSSLYAISASCKVEDERRVTPSLQQLYKGVVNKQQRKPTTYPGIIPIMFNTKETLFDLTDD</sequence>